<dbReference type="CDD" id="cd17298">
    <property type="entry name" value="DUF1907"/>
    <property type="match status" value="1"/>
</dbReference>
<keyword evidence="5" id="KW-0862">Zinc</keyword>
<organism evidence="8 9">
    <name type="scientific">Niveomyces insectorum RCEF 264</name>
    <dbReference type="NCBI Taxonomy" id="1081102"/>
    <lineage>
        <taxon>Eukaryota</taxon>
        <taxon>Fungi</taxon>
        <taxon>Dikarya</taxon>
        <taxon>Ascomycota</taxon>
        <taxon>Pezizomycotina</taxon>
        <taxon>Sordariomycetes</taxon>
        <taxon>Hypocreomycetidae</taxon>
        <taxon>Hypocreales</taxon>
        <taxon>Cordycipitaceae</taxon>
        <taxon>Niveomyces</taxon>
    </lineage>
</organism>
<accession>A0A167MH11</accession>
<dbReference type="GO" id="GO:0008270">
    <property type="term" value="F:zinc ion binding"/>
    <property type="evidence" value="ECO:0007669"/>
    <property type="project" value="TreeGrafter"/>
</dbReference>
<keyword evidence="4" id="KW-0378">Hydrolase</keyword>
<gene>
    <name evidence="8" type="ORF">SPI_08962</name>
</gene>
<evidence type="ECO:0000313" key="9">
    <source>
        <dbReference type="Proteomes" id="UP000076874"/>
    </source>
</evidence>
<dbReference type="EMBL" id="AZHD01000024">
    <property type="protein sequence ID" value="OAA54343.1"/>
    <property type="molecule type" value="Genomic_DNA"/>
</dbReference>
<dbReference type="AlphaFoldDB" id="A0A167MH11"/>
<reference evidence="8 9" key="1">
    <citation type="journal article" date="2016" name="Genome Biol. Evol.">
        <title>Divergent and convergent evolution of fungal pathogenicity.</title>
        <authorList>
            <person name="Shang Y."/>
            <person name="Xiao G."/>
            <person name="Zheng P."/>
            <person name="Cen K."/>
            <person name="Zhan S."/>
            <person name="Wang C."/>
        </authorList>
    </citation>
    <scope>NUCLEOTIDE SEQUENCE [LARGE SCALE GENOMIC DNA]</scope>
    <source>
        <strain evidence="8 9">RCEF 264</strain>
    </source>
</reference>
<dbReference type="SUPFAM" id="SSF117856">
    <property type="entry name" value="AF0104/ALDC/Ptd012-like"/>
    <property type="match status" value="1"/>
</dbReference>
<dbReference type="Proteomes" id="UP000076874">
    <property type="component" value="Unassembled WGS sequence"/>
</dbReference>
<feature type="domain" description="DUF1907" evidence="7">
    <location>
        <begin position="19"/>
        <end position="312"/>
    </location>
</feature>
<evidence type="ECO:0000259" key="7">
    <source>
        <dbReference type="SMART" id="SM01168"/>
    </source>
</evidence>
<keyword evidence="9" id="KW-1185">Reference proteome</keyword>
<evidence type="ECO:0000256" key="4">
    <source>
        <dbReference type="ARBA" id="ARBA00022801"/>
    </source>
</evidence>
<sequence length="328" mass="35477">METTRLELSPPSLQEIAQVLAAALPRNYVASSATVVDCPDLRKPPFHLAAEGLCGGEVAADVGGHTHLVPRPRLDKNYSLPALAKLMQLSPDRGSLIGAGAGPNHVHGYNSELSPNLSWKDGFEHVTRNLTHSTRVVGDRAGVACGLSNSADCSLMVNLFGSEGRPGPVIKVTARGRCGNAASFTEFLQAALREAYGPDRQVSLGGIFLLKAGRAHFHVMPHFPTPTDDRPPFEDQKTLDTWLTFHDFAGPIVCLSVLHSADPQKLGIRLEHTHCFSGNKPEGGHYHYDLGDEESQVEYEGYFNVAHAFVRIDKPKPGAGDSQAEYKN</sequence>
<comment type="subunit">
    <text evidence="2">Monomer.</text>
</comment>
<evidence type="ECO:0000256" key="5">
    <source>
        <dbReference type="ARBA" id="ARBA00022833"/>
    </source>
</evidence>
<evidence type="ECO:0000256" key="6">
    <source>
        <dbReference type="ARBA" id="ARBA00023242"/>
    </source>
</evidence>
<keyword evidence="6" id="KW-0539">Nucleus</keyword>
<dbReference type="OrthoDB" id="5119241at2759"/>
<protein>
    <submittedName>
        <fullName evidence="8">Mgc81809 protein</fullName>
    </submittedName>
</protein>
<proteinExistence type="predicted"/>
<dbReference type="GO" id="GO:0016788">
    <property type="term" value="F:hydrolase activity, acting on ester bonds"/>
    <property type="evidence" value="ECO:0007669"/>
    <property type="project" value="TreeGrafter"/>
</dbReference>
<evidence type="ECO:0000256" key="2">
    <source>
        <dbReference type="ARBA" id="ARBA00011245"/>
    </source>
</evidence>
<name>A0A167MH11_9HYPO</name>
<dbReference type="InterPro" id="IPR015021">
    <property type="entry name" value="C11orf54_DUF1907"/>
</dbReference>
<dbReference type="Pfam" id="PF08925">
    <property type="entry name" value="DUF1907"/>
    <property type="match status" value="1"/>
</dbReference>
<evidence type="ECO:0000256" key="3">
    <source>
        <dbReference type="ARBA" id="ARBA00022723"/>
    </source>
</evidence>
<comment type="subcellular location">
    <subcellularLocation>
        <location evidence="1">Nucleus</location>
    </subcellularLocation>
</comment>
<dbReference type="SMART" id="SM01168">
    <property type="entry name" value="DUF1907"/>
    <property type="match status" value="1"/>
</dbReference>
<evidence type="ECO:0000313" key="8">
    <source>
        <dbReference type="EMBL" id="OAA54343.1"/>
    </source>
</evidence>
<dbReference type="PANTHER" id="PTHR13204:SF1">
    <property type="entry name" value="ESTER HYDROLASE C11ORF54"/>
    <property type="match status" value="1"/>
</dbReference>
<comment type="caution">
    <text evidence="8">The sequence shown here is derived from an EMBL/GenBank/DDBJ whole genome shotgun (WGS) entry which is preliminary data.</text>
</comment>
<evidence type="ECO:0000256" key="1">
    <source>
        <dbReference type="ARBA" id="ARBA00004123"/>
    </source>
</evidence>
<dbReference type="GO" id="GO:0005634">
    <property type="term" value="C:nucleus"/>
    <property type="evidence" value="ECO:0007669"/>
    <property type="project" value="UniProtKB-SubCell"/>
</dbReference>
<dbReference type="PANTHER" id="PTHR13204">
    <property type="entry name" value="PTD012 PROTEIN"/>
    <property type="match status" value="1"/>
</dbReference>
<keyword evidence="3" id="KW-0479">Metal-binding</keyword>